<reference evidence="3" key="1">
    <citation type="submission" date="2015-08" db="EMBL/GenBank/DDBJ databases">
        <title>Candidatus Bacteriodes Periocalifornicus.</title>
        <authorList>
            <person name="McLean J.S."/>
            <person name="Kelley S."/>
        </authorList>
    </citation>
    <scope>NUCLEOTIDE SEQUENCE [LARGE SCALE GENOMIC DNA]</scope>
    <source>
        <strain evidence="3">12B</strain>
    </source>
</reference>
<sequence length="590" mass="66296">MKQSYIYGLLGLGLLCQLCGMAKAQQLPPAAPIPYYRDSTTGRLYWNKHIPLYVSLSPNADGSGGTVLQSHRTPQWGFPFYLDTEGVNYIRTRWAVDTATRRAVQPPTEILWEVYADGRPPESRIAVLPHVVLKDGRIAVNAEATATLTSRDAVSGVGATYYSLNGTDYQPYSAPFAVPQEGECTIAYFAEDHVGNREALRTYQLLVDRSAPTTECILLGMVLTDNTVAKHTQIRLQPRDAYSGVRQTRYRLDSGAWVLYPPRTPIPLLKVPDGPHLLEFQSEDYVGNVEPVQQFRFYLDAIPPITISDVLGDRFVVGDKTFFSGRTKMKITAVDNRSGVKEVLYSVDGGPFEQYQEPFYMPNRPGWHTVRYYSLDSTENRTESRDNQQFLEYRMKVDKIYVDLSGPTISYSLSGETFTRNDTTFVSPRTTVTLRGSDAESGLNRLVYTIDNGAWEKSYSAPFDLQGLSSGFHRVEYIGYDNVENRNTKTFEVLVDNTPPTFGFELSVAPYQERKGADGEPIYPADAKIYLTAQDGLTGIRSLQYSLNGKPLTSYTKPFGGLERGKNRLLVRVEDLVGNVHEEMRFIEAY</sequence>
<keyword evidence="1" id="KW-0732">Signal</keyword>
<gene>
    <name evidence="3" type="ORF">AL399_09115</name>
</gene>
<accession>A0A0Q4B7A4</accession>
<feature type="chain" id="PRO_5006212525" description="Ig-like domain-containing protein" evidence="1">
    <location>
        <begin position="25"/>
        <end position="590"/>
    </location>
</feature>
<name>A0A0Q4B7A4_9BACT</name>
<dbReference type="PATRIC" id="fig|1702214.3.peg.1418"/>
<dbReference type="Pfam" id="PF13750">
    <property type="entry name" value="Big_3_3"/>
    <property type="match status" value="1"/>
</dbReference>
<evidence type="ECO:0000313" key="4">
    <source>
        <dbReference type="Proteomes" id="UP000054172"/>
    </source>
</evidence>
<protein>
    <recommendedName>
        <fullName evidence="2">Ig-like domain-containing protein</fullName>
    </recommendedName>
</protein>
<feature type="signal peptide" evidence="1">
    <location>
        <begin position="1"/>
        <end position="24"/>
    </location>
</feature>
<proteinExistence type="predicted"/>
<dbReference type="STRING" id="1702214.AL399_09115"/>
<organism evidence="3 4">
    <name type="scientific">Candidatus [Bacteroides] periocalifornicus</name>
    <dbReference type="NCBI Taxonomy" id="1702214"/>
    <lineage>
        <taxon>Bacteria</taxon>
        <taxon>Pseudomonadati</taxon>
        <taxon>Bacteroidota</taxon>
    </lineage>
</organism>
<dbReference type="Gene3D" id="3.30.1920.20">
    <property type="match status" value="1"/>
</dbReference>
<comment type="caution">
    <text evidence="3">The sequence shown here is derived from an EMBL/GenBank/DDBJ whole genome shotgun (WGS) entry which is preliminary data.</text>
</comment>
<dbReference type="InterPro" id="IPR058094">
    <property type="entry name" value="Ig-like_OmpL47-like"/>
</dbReference>
<dbReference type="EMBL" id="LIIK01000071">
    <property type="protein sequence ID" value="KQM08113.1"/>
    <property type="molecule type" value="Genomic_DNA"/>
</dbReference>
<evidence type="ECO:0000259" key="2">
    <source>
        <dbReference type="Pfam" id="PF13750"/>
    </source>
</evidence>
<dbReference type="InterPro" id="IPR022038">
    <property type="entry name" value="Ig-like_bact"/>
</dbReference>
<dbReference type="AlphaFoldDB" id="A0A0Q4B7A4"/>
<evidence type="ECO:0000256" key="1">
    <source>
        <dbReference type="SAM" id="SignalP"/>
    </source>
</evidence>
<feature type="domain" description="Ig-like" evidence="2">
    <location>
        <begin position="459"/>
        <end position="520"/>
    </location>
</feature>
<keyword evidence="4" id="KW-1185">Reference proteome</keyword>
<evidence type="ECO:0000313" key="3">
    <source>
        <dbReference type="EMBL" id="KQM08113.1"/>
    </source>
</evidence>
<dbReference type="NCBIfam" id="NF047446">
    <property type="entry name" value="barrel_OmpL47"/>
    <property type="match status" value="3"/>
</dbReference>
<dbReference type="Proteomes" id="UP000054172">
    <property type="component" value="Unassembled WGS sequence"/>
</dbReference>